<keyword evidence="12" id="KW-1185">Reference proteome</keyword>
<dbReference type="GO" id="GO:0006890">
    <property type="term" value="P:retrograde vesicle-mediated transport, Golgi to endoplasmic reticulum"/>
    <property type="evidence" value="ECO:0007669"/>
    <property type="project" value="TreeGrafter"/>
</dbReference>
<name>A0A4P9W617_9FUNG</name>
<accession>A0A4P9W617</accession>
<keyword evidence="7" id="KW-0175">Coiled coil</keyword>
<evidence type="ECO:0000313" key="12">
    <source>
        <dbReference type="Proteomes" id="UP000269721"/>
    </source>
</evidence>
<proteinExistence type="inferred from homology"/>
<sequence length="502" mass="54566">MPTPNLSASPTLRAATHSLHEISNLQTHLAHHLQTQQQQIDTLYDQASESTATIASANAQLENAQRNLGDTRIWVLLFLLIASGVLVFLDYYGTRSGRWGICLPYEYLQRLEHATLRSTSEANPVHPVWIFVAGFAKNQIRSILSNQPATYPASCTDCNGSTETFGTIETFPANLGHLQTKDPQQPTSPIPLSQFLNSVLEPPAPNSPLAKTWKSIAAALEAQKVFVEAQLQSQGNITAKLTGNLAALTARYEALAALATTTPPRVPPATTPPAGQNPTYSDAARRGQIEKARLNILRGRDTSGRPMPYSRPTFSRMVHDPNQIQNPHLKDAVNELQLLHFRGIKKAPYGVVRTGLRLLSVDTKFVRNNSFIGQSVCELAETNTEAPAICAKLTKHEIIEKVDFNPFSPENIKRDALTAALDADANLIARRLLSERVAQTARSSPIASAPSAPATAAPERTAPSNRPTLANFLPIPVTGHTDEDMGDHDDRDSSIEQSGAAL</sequence>
<evidence type="ECO:0000256" key="10">
    <source>
        <dbReference type="SAM" id="Phobius"/>
    </source>
</evidence>
<dbReference type="GO" id="GO:0031201">
    <property type="term" value="C:SNARE complex"/>
    <property type="evidence" value="ECO:0007669"/>
    <property type="project" value="TreeGrafter"/>
</dbReference>
<reference evidence="12" key="1">
    <citation type="journal article" date="2018" name="Nat. Microbiol.">
        <title>Leveraging single-cell genomics to expand the fungal tree of life.</title>
        <authorList>
            <person name="Ahrendt S.R."/>
            <person name="Quandt C.A."/>
            <person name="Ciobanu D."/>
            <person name="Clum A."/>
            <person name="Salamov A."/>
            <person name="Andreopoulos B."/>
            <person name="Cheng J.F."/>
            <person name="Woyke T."/>
            <person name="Pelin A."/>
            <person name="Henrissat B."/>
            <person name="Reynolds N.K."/>
            <person name="Benny G.L."/>
            <person name="Smith M.E."/>
            <person name="James T.Y."/>
            <person name="Grigoriev I.V."/>
        </authorList>
    </citation>
    <scope>NUCLEOTIDE SEQUENCE [LARGE SCALE GENOMIC DNA]</scope>
</reference>
<evidence type="ECO:0000256" key="9">
    <source>
        <dbReference type="SAM" id="MobiDB-lite"/>
    </source>
</evidence>
<evidence type="ECO:0000256" key="4">
    <source>
        <dbReference type="ARBA" id="ARBA00022692"/>
    </source>
</evidence>
<feature type="compositionally biased region" description="Low complexity" evidence="9">
    <location>
        <begin position="441"/>
        <end position="464"/>
    </location>
</feature>
<protein>
    <submittedName>
        <fullName evidence="11">Uncharacterized protein</fullName>
    </submittedName>
</protein>
<evidence type="ECO:0000313" key="11">
    <source>
        <dbReference type="EMBL" id="RKO86793.1"/>
    </source>
</evidence>
<evidence type="ECO:0000256" key="1">
    <source>
        <dbReference type="ARBA" id="ARBA00004211"/>
    </source>
</evidence>
<evidence type="ECO:0000256" key="5">
    <source>
        <dbReference type="ARBA" id="ARBA00022927"/>
    </source>
</evidence>
<evidence type="ECO:0000256" key="2">
    <source>
        <dbReference type="ARBA" id="ARBA00009063"/>
    </source>
</evidence>
<gene>
    <name evidence="11" type="ORF">BDK51DRAFT_38178</name>
</gene>
<feature type="region of interest" description="Disordered" evidence="9">
    <location>
        <begin position="262"/>
        <end position="281"/>
    </location>
</feature>
<keyword evidence="5" id="KW-0653">Protein transport</keyword>
<comment type="similarity">
    <text evidence="2">Belongs to the syntaxin family.</text>
</comment>
<dbReference type="OrthoDB" id="342981at2759"/>
<dbReference type="Proteomes" id="UP000269721">
    <property type="component" value="Unassembled WGS sequence"/>
</dbReference>
<keyword evidence="6 10" id="KW-1133">Transmembrane helix</keyword>
<dbReference type="GO" id="GO:0005783">
    <property type="term" value="C:endoplasmic reticulum"/>
    <property type="evidence" value="ECO:0007669"/>
    <property type="project" value="TreeGrafter"/>
</dbReference>
<comment type="subcellular location">
    <subcellularLocation>
        <location evidence="1">Membrane</location>
        <topology evidence="1">Single-pass type IV membrane protein</topology>
    </subcellularLocation>
</comment>
<feature type="compositionally biased region" description="Basic and acidic residues" evidence="9">
    <location>
        <begin position="480"/>
        <end position="494"/>
    </location>
</feature>
<organism evidence="11 12">
    <name type="scientific">Blyttiomyces helicus</name>
    <dbReference type="NCBI Taxonomy" id="388810"/>
    <lineage>
        <taxon>Eukaryota</taxon>
        <taxon>Fungi</taxon>
        <taxon>Fungi incertae sedis</taxon>
        <taxon>Chytridiomycota</taxon>
        <taxon>Chytridiomycota incertae sedis</taxon>
        <taxon>Chytridiomycetes</taxon>
        <taxon>Chytridiomycetes incertae sedis</taxon>
        <taxon>Blyttiomyces</taxon>
    </lineage>
</organism>
<keyword evidence="4 10" id="KW-0812">Transmembrane</keyword>
<evidence type="ECO:0000256" key="6">
    <source>
        <dbReference type="ARBA" id="ARBA00022989"/>
    </source>
</evidence>
<dbReference type="EMBL" id="KZ997909">
    <property type="protein sequence ID" value="RKO86793.1"/>
    <property type="molecule type" value="Genomic_DNA"/>
</dbReference>
<evidence type="ECO:0000256" key="3">
    <source>
        <dbReference type="ARBA" id="ARBA00022448"/>
    </source>
</evidence>
<feature type="region of interest" description="Disordered" evidence="9">
    <location>
        <begin position="441"/>
        <end position="502"/>
    </location>
</feature>
<dbReference type="Gene3D" id="1.20.5.110">
    <property type="match status" value="1"/>
</dbReference>
<dbReference type="AlphaFoldDB" id="A0A4P9W617"/>
<evidence type="ECO:0000256" key="7">
    <source>
        <dbReference type="ARBA" id="ARBA00023054"/>
    </source>
</evidence>
<dbReference type="PANTHER" id="PTHR15959">
    <property type="entry name" value="SYNTAXIN-18"/>
    <property type="match status" value="1"/>
</dbReference>
<feature type="transmembrane region" description="Helical" evidence="10">
    <location>
        <begin position="73"/>
        <end position="92"/>
    </location>
</feature>
<evidence type="ECO:0000256" key="8">
    <source>
        <dbReference type="ARBA" id="ARBA00023136"/>
    </source>
</evidence>
<keyword evidence="8 10" id="KW-0472">Membrane</keyword>
<keyword evidence="3" id="KW-0813">Transport</keyword>
<dbReference type="GO" id="GO:0015031">
    <property type="term" value="P:protein transport"/>
    <property type="evidence" value="ECO:0007669"/>
    <property type="project" value="UniProtKB-KW"/>
</dbReference>
<dbReference type="PANTHER" id="PTHR15959:SF0">
    <property type="entry name" value="SYNTAXIN-18"/>
    <property type="match status" value="1"/>
</dbReference>